<dbReference type="SMART" id="SM00184">
    <property type="entry name" value="RING"/>
    <property type="match status" value="1"/>
</dbReference>
<evidence type="ECO:0000256" key="2">
    <source>
        <dbReference type="ARBA" id="ARBA00004496"/>
    </source>
</evidence>
<evidence type="ECO:0000256" key="14">
    <source>
        <dbReference type="ARBA" id="ARBA00023242"/>
    </source>
</evidence>
<dbReference type="Pfam" id="PF13639">
    <property type="entry name" value="zf-RING_2"/>
    <property type="match status" value="1"/>
</dbReference>
<gene>
    <name evidence="20" type="ORF">CLODIP_2_CD03920</name>
</gene>
<evidence type="ECO:0000313" key="20">
    <source>
        <dbReference type="EMBL" id="CAB3383561.1"/>
    </source>
</evidence>
<dbReference type="GO" id="GO:0016567">
    <property type="term" value="P:protein ubiquitination"/>
    <property type="evidence" value="ECO:0007669"/>
    <property type="project" value="InterPro"/>
</dbReference>
<keyword evidence="8" id="KW-0677">Repeat</keyword>
<dbReference type="Proteomes" id="UP000494165">
    <property type="component" value="Unassembled WGS sequence"/>
</dbReference>
<dbReference type="PANTHER" id="PTHR16047">
    <property type="entry name" value="RFWD3 PROTEIN"/>
    <property type="match status" value="1"/>
</dbReference>
<protein>
    <recommendedName>
        <fullName evidence="4">RING-type E3 ubiquitin transferase</fullName>
        <ecNumber evidence="4">2.3.2.27</ecNumber>
    </recommendedName>
</protein>
<comment type="catalytic activity">
    <reaction evidence="1">
        <text>S-ubiquitinyl-[E2 ubiquitin-conjugating enzyme]-L-cysteine + [acceptor protein]-L-lysine = [E2 ubiquitin-conjugating enzyme]-L-cysteine + N(6)-ubiquitinyl-[acceptor protein]-L-lysine.</text>
        <dbReference type="EC" id="2.3.2.27"/>
    </reaction>
</comment>
<dbReference type="OrthoDB" id="5600418at2759"/>
<evidence type="ECO:0000256" key="6">
    <source>
        <dbReference type="ARBA" id="ARBA00022574"/>
    </source>
</evidence>
<evidence type="ECO:0000256" key="13">
    <source>
        <dbReference type="ARBA" id="ARBA00023204"/>
    </source>
</evidence>
<feature type="compositionally biased region" description="Acidic residues" evidence="18">
    <location>
        <begin position="100"/>
        <end position="118"/>
    </location>
</feature>
<keyword evidence="11" id="KW-0833">Ubl conjugation pathway</keyword>
<sequence>MDDLFILIAEMPRRPRVVYSDSDHSSTEPDSDQPAPASSVGSDSSDSEGSVSIAATDGSNPHLSCEASNDSNSQSDASQTMSERSSSVYQTDVTISSSASEEESEALTDDSQYSEDSDYSAQAEMSDADDPQYIGEDGTIHLSDDTDDSEDNDYHDDSIVIIEDRVVPAAAAEVQIVQEAAAALVQVAEPARDPEPGPSGQQTDEKSSKTANGAKKRPASEMASDGDDDDEQMCMICYDNWEGTGPHRIVSLKCGHLFGQSCVEKWLKMHKKCPKCNTPNKVSDVRKIFAPVIKVKETEAENRLKAELDKALKEKRLMELQLLRKEQEMRSLQEAQARLEASATISATAQSSTARGSTARCSTLTRKSSNSHLDRKFHFKLTKDTKLPFGGGRVMAFCPWDNKLAVSCASPMDGYFGLKMLNCERSFMVQNIDSFHAQTIRDLAYCPNRDSNILLTASLDKTAKMVDHRASCVVQTYRVPSPVWSCCWDTTGVSGGRVDKISLGMANGEVYRYDMRMASNADPMLVMGKRTPGCAGQDITGVHSLVAIPPGASDSLPRGALLASHIKSCHIFSGDEDAFGAKLNIDGTFSCMRAEPVTGHILISNKQANHQVLRVRKGAGLSPNSVLEPVMQIEEFSQPQQNLARSTVSTYVDDRVTKLLVSGHDEISHSVKIWSVTEGGTCMGTLPLASNAMDICCLTFNHSTYFAFLTANKLSVYDMFIK</sequence>
<dbReference type="InterPro" id="IPR056527">
    <property type="entry name" value="WD40_RFWD3"/>
</dbReference>
<reference evidence="20 21" key="1">
    <citation type="submission" date="2020-04" db="EMBL/GenBank/DDBJ databases">
        <authorList>
            <person name="Alioto T."/>
            <person name="Alioto T."/>
            <person name="Gomez Garrido J."/>
        </authorList>
    </citation>
    <scope>NUCLEOTIDE SEQUENCE [LARGE SCALE GENOMIC DNA]</scope>
</reference>
<evidence type="ECO:0000256" key="10">
    <source>
        <dbReference type="ARBA" id="ARBA00022771"/>
    </source>
</evidence>
<comment type="pathway">
    <text evidence="3">Protein modification; protein ubiquitination.</text>
</comment>
<evidence type="ECO:0000256" key="8">
    <source>
        <dbReference type="ARBA" id="ARBA00022737"/>
    </source>
</evidence>
<evidence type="ECO:0000256" key="3">
    <source>
        <dbReference type="ARBA" id="ARBA00004906"/>
    </source>
</evidence>
<evidence type="ECO:0000256" key="4">
    <source>
        <dbReference type="ARBA" id="ARBA00012483"/>
    </source>
</evidence>
<evidence type="ECO:0000256" key="1">
    <source>
        <dbReference type="ARBA" id="ARBA00000900"/>
    </source>
</evidence>
<keyword evidence="21" id="KW-1185">Reference proteome</keyword>
<keyword evidence="6" id="KW-0853">WD repeat</keyword>
<dbReference type="InterPro" id="IPR036322">
    <property type="entry name" value="WD40_repeat_dom_sf"/>
</dbReference>
<feature type="compositionally biased region" description="Low complexity" evidence="18">
    <location>
        <begin position="67"/>
        <end position="79"/>
    </location>
</feature>
<evidence type="ECO:0000256" key="17">
    <source>
        <dbReference type="SAM" id="Coils"/>
    </source>
</evidence>
<dbReference type="GO" id="GO:0008270">
    <property type="term" value="F:zinc ion binding"/>
    <property type="evidence" value="ECO:0007669"/>
    <property type="project" value="UniProtKB-KW"/>
</dbReference>
<dbReference type="SUPFAM" id="SSF57850">
    <property type="entry name" value="RING/U-box"/>
    <property type="match status" value="1"/>
</dbReference>
<dbReference type="GO" id="GO:0061630">
    <property type="term" value="F:ubiquitin protein ligase activity"/>
    <property type="evidence" value="ECO:0007669"/>
    <property type="project" value="UniProtKB-EC"/>
</dbReference>
<keyword evidence="9" id="KW-0227">DNA damage</keyword>
<dbReference type="Pfam" id="PF23419">
    <property type="entry name" value="WD40_RFWD3"/>
    <property type="match status" value="1"/>
</dbReference>
<dbReference type="InterPro" id="IPR037381">
    <property type="entry name" value="RFWD3"/>
</dbReference>
<comment type="subcellular location">
    <subcellularLocation>
        <location evidence="2">Cytoplasm</location>
    </subcellularLocation>
    <subcellularLocation>
        <location evidence="15">Nucleus</location>
        <location evidence="15">Nuclear body</location>
    </subcellularLocation>
</comment>
<dbReference type="Gene3D" id="3.30.40.10">
    <property type="entry name" value="Zinc/RING finger domain, C3HC4 (zinc finger)"/>
    <property type="match status" value="1"/>
</dbReference>
<dbReference type="PANTHER" id="PTHR16047:SF7">
    <property type="entry name" value="E3 UBIQUITIN-PROTEIN LIGASE RFWD3"/>
    <property type="match status" value="1"/>
</dbReference>
<feature type="compositionally biased region" description="Acidic residues" evidence="18">
    <location>
        <begin position="145"/>
        <end position="154"/>
    </location>
</feature>
<proteinExistence type="predicted"/>
<evidence type="ECO:0000256" key="12">
    <source>
        <dbReference type="ARBA" id="ARBA00022833"/>
    </source>
</evidence>
<evidence type="ECO:0000259" key="19">
    <source>
        <dbReference type="PROSITE" id="PS50089"/>
    </source>
</evidence>
<feature type="region of interest" description="Disordered" evidence="18">
    <location>
        <begin position="190"/>
        <end position="229"/>
    </location>
</feature>
<dbReference type="Gene3D" id="2.130.10.10">
    <property type="entry name" value="YVTN repeat-like/Quinoprotein amine dehydrogenase"/>
    <property type="match status" value="1"/>
</dbReference>
<dbReference type="AlphaFoldDB" id="A0A8S1DRZ7"/>
<feature type="compositionally biased region" description="Low complexity" evidence="18">
    <location>
        <begin position="38"/>
        <end position="52"/>
    </location>
</feature>
<keyword evidence="5" id="KW-0963">Cytoplasm</keyword>
<evidence type="ECO:0000256" key="11">
    <source>
        <dbReference type="ARBA" id="ARBA00022786"/>
    </source>
</evidence>
<keyword evidence="10 16" id="KW-0479">Metal-binding</keyword>
<dbReference type="InterPro" id="IPR015943">
    <property type="entry name" value="WD40/YVTN_repeat-like_dom_sf"/>
</dbReference>
<dbReference type="CDD" id="cd16450">
    <property type="entry name" value="mRING-C3HGC3_RFWD3"/>
    <property type="match status" value="1"/>
</dbReference>
<feature type="coiled-coil region" evidence="17">
    <location>
        <begin position="294"/>
        <end position="342"/>
    </location>
</feature>
<keyword evidence="17" id="KW-0175">Coiled coil</keyword>
<evidence type="ECO:0000256" key="5">
    <source>
        <dbReference type="ARBA" id="ARBA00022490"/>
    </source>
</evidence>
<feature type="region of interest" description="Disordered" evidence="18">
    <location>
        <begin position="1"/>
        <end position="154"/>
    </location>
</feature>
<evidence type="ECO:0000256" key="16">
    <source>
        <dbReference type="PROSITE-ProRule" id="PRU00175"/>
    </source>
</evidence>
<keyword evidence="7" id="KW-0808">Transferase</keyword>
<evidence type="ECO:0000313" key="21">
    <source>
        <dbReference type="Proteomes" id="UP000494165"/>
    </source>
</evidence>
<dbReference type="EMBL" id="CADEPI010000314">
    <property type="protein sequence ID" value="CAB3383561.1"/>
    <property type="molecule type" value="Genomic_DNA"/>
</dbReference>
<dbReference type="PROSITE" id="PS50089">
    <property type="entry name" value="ZF_RING_2"/>
    <property type="match status" value="1"/>
</dbReference>
<organism evidence="20 21">
    <name type="scientific">Cloeon dipterum</name>
    <dbReference type="NCBI Taxonomy" id="197152"/>
    <lineage>
        <taxon>Eukaryota</taxon>
        <taxon>Metazoa</taxon>
        <taxon>Ecdysozoa</taxon>
        <taxon>Arthropoda</taxon>
        <taxon>Hexapoda</taxon>
        <taxon>Insecta</taxon>
        <taxon>Pterygota</taxon>
        <taxon>Palaeoptera</taxon>
        <taxon>Ephemeroptera</taxon>
        <taxon>Pisciforma</taxon>
        <taxon>Baetidae</taxon>
        <taxon>Cloeon</taxon>
    </lineage>
</organism>
<evidence type="ECO:0000256" key="7">
    <source>
        <dbReference type="ARBA" id="ARBA00022679"/>
    </source>
</evidence>
<dbReference type="GO" id="GO:0036297">
    <property type="term" value="P:interstrand cross-link repair"/>
    <property type="evidence" value="ECO:0007669"/>
    <property type="project" value="InterPro"/>
</dbReference>
<name>A0A8S1DRZ7_9INSE</name>
<feature type="compositionally biased region" description="Polar residues" evidence="18">
    <location>
        <begin position="80"/>
        <end position="95"/>
    </location>
</feature>
<evidence type="ECO:0000256" key="9">
    <source>
        <dbReference type="ARBA" id="ARBA00022763"/>
    </source>
</evidence>
<keyword evidence="10 16" id="KW-0863">Zinc-finger</keyword>
<keyword evidence="14" id="KW-0539">Nucleus</keyword>
<dbReference type="GO" id="GO:0005737">
    <property type="term" value="C:cytoplasm"/>
    <property type="evidence" value="ECO:0007669"/>
    <property type="project" value="UniProtKB-SubCell"/>
</dbReference>
<comment type="caution">
    <text evidence="20">The sequence shown here is derived from an EMBL/GenBank/DDBJ whole genome shotgun (WGS) entry which is preliminary data.</text>
</comment>
<evidence type="ECO:0000256" key="15">
    <source>
        <dbReference type="ARBA" id="ARBA00034306"/>
    </source>
</evidence>
<dbReference type="SUPFAM" id="SSF50978">
    <property type="entry name" value="WD40 repeat-like"/>
    <property type="match status" value="1"/>
</dbReference>
<dbReference type="InterPro" id="IPR001841">
    <property type="entry name" value="Znf_RING"/>
</dbReference>
<keyword evidence="12" id="KW-0862">Zinc</keyword>
<keyword evidence="13" id="KW-0234">DNA repair</keyword>
<accession>A0A8S1DRZ7</accession>
<feature type="domain" description="RING-type" evidence="19">
    <location>
        <begin position="234"/>
        <end position="277"/>
    </location>
</feature>
<dbReference type="EC" id="2.3.2.27" evidence="4"/>
<dbReference type="InterPro" id="IPR013083">
    <property type="entry name" value="Znf_RING/FYVE/PHD"/>
</dbReference>
<evidence type="ECO:0000256" key="18">
    <source>
        <dbReference type="SAM" id="MobiDB-lite"/>
    </source>
</evidence>
<dbReference type="GO" id="GO:0016604">
    <property type="term" value="C:nuclear body"/>
    <property type="evidence" value="ECO:0007669"/>
    <property type="project" value="UniProtKB-SubCell"/>
</dbReference>